<dbReference type="EMBL" id="MU004347">
    <property type="protein sequence ID" value="KAF2655548.1"/>
    <property type="molecule type" value="Genomic_DNA"/>
</dbReference>
<protein>
    <submittedName>
        <fullName evidence="1">Uncharacterized protein</fullName>
    </submittedName>
</protein>
<evidence type="ECO:0000313" key="1">
    <source>
        <dbReference type="EMBL" id="KAF2655548.1"/>
    </source>
</evidence>
<dbReference type="Proteomes" id="UP000799324">
    <property type="component" value="Unassembled WGS sequence"/>
</dbReference>
<sequence length="166" mass="18329">MVRRCVQMASSVFQMLVDNCQKAGKGLVTTTPFADHIARLLQDNHGSGLAGLVGWWAHAMRTLPHFDAGQLFAGCSLCCDKKPGTVQTKFESHDLSSFSLVLYAPARSPENRNCLPSTFFSAVTSFFEGRSMKIVINIDELRGQTWDETCDPTILLAAQRHGREHA</sequence>
<gene>
    <name evidence="1" type="ORF">K491DRAFT_678750</name>
</gene>
<accession>A0A6A6T9K1</accession>
<name>A0A6A6T9K1_9PLEO</name>
<evidence type="ECO:0000313" key="2">
    <source>
        <dbReference type="Proteomes" id="UP000799324"/>
    </source>
</evidence>
<dbReference type="AlphaFoldDB" id="A0A6A6T9K1"/>
<proteinExistence type="predicted"/>
<organism evidence="1 2">
    <name type="scientific">Lophiostoma macrostomum CBS 122681</name>
    <dbReference type="NCBI Taxonomy" id="1314788"/>
    <lineage>
        <taxon>Eukaryota</taxon>
        <taxon>Fungi</taxon>
        <taxon>Dikarya</taxon>
        <taxon>Ascomycota</taxon>
        <taxon>Pezizomycotina</taxon>
        <taxon>Dothideomycetes</taxon>
        <taxon>Pleosporomycetidae</taxon>
        <taxon>Pleosporales</taxon>
        <taxon>Lophiostomataceae</taxon>
        <taxon>Lophiostoma</taxon>
    </lineage>
</organism>
<reference evidence="1" key="1">
    <citation type="journal article" date="2020" name="Stud. Mycol.">
        <title>101 Dothideomycetes genomes: a test case for predicting lifestyles and emergence of pathogens.</title>
        <authorList>
            <person name="Haridas S."/>
            <person name="Albert R."/>
            <person name="Binder M."/>
            <person name="Bloem J."/>
            <person name="Labutti K."/>
            <person name="Salamov A."/>
            <person name="Andreopoulos B."/>
            <person name="Baker S."/>
            <person name="Barry K."/>
            <person name="Bills G."/>
            <person name="Bluhm B."/>
            <person name="Cannon C."/>
            <person name="Castanera R."/>
            <person name="Culley D."/>
            <person name="Daum C."/>
            <person name="Ezra D."/>
            <person name="Gonzalez J."/>
            <person name="Henrissat B."/>
            <person name="Kuo A."/>
            <person name="Liang C."/>
            <person name="Lipzen A."/>
            <person name="Lutzoni F."/>
            <person name="Magnuson J."/>
            <person name="Mondo S."/>
            <person name="Nolan M."/>
            <person name="Ohm R."/>
            <person name="Pangilinan J."/>
            <person name="Park H.-J."/>
            <person name="Ramirez L."/>
            <person name="Alfaro M."/>
            <person name="Sun H."/>
            <person name="Tritt A."/>
            <person name="Yoshinaga Y."/>
            <person name="Zwiers L.-H."/>
            <person name="Turgeon B."/>
            <person name="Goodwin S."/>
            <person name="Spatafora J."/>
            <person name="Crous P."/>
            <person name="Grigoriev I."/>
        </authorList>
    </citation>
    <scope>NUCLEOTIDE SEQUENCE</scope>
    <source>
        <strain evidence="1">CBS 122681</strain>
    </source>
</reference>
<keyword evidence="2" id="KW-1185">Reference proteome</keyword>